<sequence length="368" mass="41267">MREEAVLLTERIQAYILNPMEEAPAVEEERFNRLTLELFAYQFRHQPVLRKYMQSRRRTPLTVRHWSEIPPMPIRGFKDLVLSCEPAGEAEAVFMTSGTTDPERKGRHYHPTLKVWDTSMKTAFRSYVLPNRPDMSMAVISPAEDMNRNSSLSRYLSMAVQAFGTGKSRLFFGNEGLDREGLKAFLGDMAERGEPVMILGATFAYVHLLDDLLERGLCYQLAEGSRILDTGGFKGQSREVEMEQLYADLQKTLGIGRSQCVNMYGMTELSSQFYDLTLSAGGGTAVKKGGRWIRTLVLDPETLQPVRTGQTGVLAHYDLANWNSCLAILTEDLGRKTDEGFELLGRMEGAEAKGCSIAVDQLLQAQKG</sequence>
<dbReference type="InterPro" id="IPR042099">
    <property type="entry name" value="ANL_N_sf"/>
</dbReference>
<organism evidence="2 3">
    <name type="scientific">Paenibacillus lacisoli</name>
    <dbReference type="NCBI Taxonomy" id="3064525"/>
    <lineage>
        <taxon>Bacteria</taxon>
        <taxon>Bacillati</taxon>
        <taxon>Bacillota</taxon>
        <taxon>Bacilli</taxon>
        <taxon>Bacillales</taxon>
        <taxon>Paenibacillaceae</taxon>
        <taxon>Paenibacillus</taxon>
    </lineage>
</organism>
<accession>A0ABT9CB36</accession>
<dbReference type="Proteomes" id="UP001240171">
    <property type="component" value="Unassembled WGS sequence"/>
</dbReference>
<feature type="domain" description="Acyl-protein synthetase LuxE" evidence="1">
    <location>
        <begin position="18"/>
        <end position="362"/>
    </location>
</feature>
<evidence type="ECO:0000259" key="1">
    <source>
        <dbReference type="Pfam" id="PF04443"/>
    </source>
</evidence>
<comment type="caution">
    <text evidence="2">The sequence shown here is derived from an EMBL/GenBank/DDBJ whole genome shotgun (WGS) entry which is preliminary data.</text>
</comment>
<dbReference type="Pfam" id="PF04443">
    <property type="entry name" value="LuxE"/>
    <property type="match status" value="1"/>
</dbReference>
<evidence type="ECO:0000313" key="2">
    <source>
        <dbReference type="EMBL" id="MDO7906469.1"/>
    </source>
</evidence>
<name>A0ABT9CB36_9BACL</name>
<proteinExistence type="predicted"/>
<protein>
    <submittedName>
        <fullName evidence="2">CoF synthetase</fullName>
    </submittedName>
</protein>
<dbReference type="InterPro" id="IPR007534">
    <property type="entry name" value="LuxE"/>
</dbReference>
<gene>
    <name evidence="2" type="ORF">Q5741_08565</name>
</gene>
<reference evidence="2 3" key="1">
    <citation type="submission" date="2023-07" db="EMBL/GenBank/DDBJ databases">
        <title>Paenibacillus sp. JX-17 nov. isolated from soil.</title>
        <authorList>
            <person name="Wan Y."/>
            <person name="Liu B."/>
        </authorList>
    </citation>
    <scope>NUCLEOTIDE SEQUENCE [LARGE SCALE GENOMIC DNA]</scope>
    <source>
        <strain evidence="2 3">JX-17</strain>
    </source>
</reference>
<dbReference type="SUPFAM" id="SSF56801">
    <property type="entry name" value="Acetyl-CoA synthetase-like"/>
    <property type="match status" value="1"/>
</dbReference>
<dbReference type="EMBL" id="JAUQTB010000003">
    <property type="protein sequence ID" value="MDO7906469.1"/>
    <property type="molecule type" value="Genomic_DNA"/>
</dbReference>
<dbReference type="RefSeq" id="WP_305023659.1">
    <property type="nucleotide sequence ID" value="NZ_JAUQTB010000003.1"/>
</dbReference>
<evidence type="ECO:0000313" key="3">
    <source>
        <dbReference type="Proteomes" id="UP001240171"/>
    </source>
</evidence>
<dbReference type="Gene3D" id="3.40.50.12780">
    <property type="entry name" value="N-terminal domain of ligase-like"/>
    <property type="match status" value="1"/>
</dbReference>
<keyword evidence="3" id="KW-1185">Reference proteome</keyword>